<evidence type="ECO:0000313" key="2">
    <source>
        <dbReference type="Proteomes" id="UP001602058"/>
    </source>
</evidence>
<dbReference type="InterPro" id="IPR027417">
    <property type="entry name" value="P-loop_NTPase"/>
</dbReference>
<name>A0ABW6UGV8_9ACTN</name>
<protein>
    <submittedName>
        <fullName evidence="1">Uncharacterized protein</fullName>
    </submittedName>
</protein>
<dbReference type="Gene3D" id="3.40.50.300">
    <property type="entry name" value="P-loop containing nucleotide triphosphate hydrolases"/>
    <property type="match status" value="1"/>
</dbReference>
<sequence>MTVIRRGGHALLRHEAGGAGQALWALTAERLRPYTEQEAAAFLRLHQALRRALPRYRAELDEIAALHPGSRIALDQLRSPRSITPR</sequence>
<dbReference type="EMBL" id="JBIAWJ010000006">
    <property type="protein sequence ID" value="MFF4522661.1"/>
    <property type="molecule type" value="Genomic_DNA"/>
</dbReference>
<dbReference type="RefSeq" id="WP_387886568.1">
    <property type="nucleotide sequence ID" value="NZ_JBIAWJ010000006.1"/>
</dbReference>
<proteinExistence type="predicted"/>
<evidence type="ECO:0000313" key="1">
    <source>
        <dbReference type="EMBL" id="MFF4522661.1"/>
    </source>
</evidence>
<reference evidence="1 2" key="1">
    <citation type="submission" date="2024-10" db="EMBL/GenBank/DDBJ databases">
        <title>The Natural Products Discovery Center: Release of the First 8490 Sequenced Strains for Exploring Actinobacteria Biosynthetic Diversity.</title>
        <authorList>
            <person name="Kalkreuter E."/>
            <person name="Kautsar S.A."/>
            <person name="Yang D."/>
            <person name="Bader C.D."/>
            <person name="Teijaro C.N."/>
            <person name="Fluegel L."/>
            <person name="Davis C.M."/>
            <person name="Simpson J.R."/>
            <person name="Lauterbach L."/>
            <person name="Steele A.D."/>
            <person name="Gui C."/>
            <person name="Meng S."/>
            <person name="Li G."/>
            <person name="Viehrig K."/>
            <person name="Ye F."/>
            <person name="Su P."/>
            <person name="Kiefer A.F."/>
            <person name="Nichols A."/>
            <person name="Cepeda A.J."/>
            <person name="Yan W."/>
            <person name="Fan B."/>
            <person name="Jiang Y."/>
            <person name="Adhikari A."/>
            <person name="Zheng C.-J."/>
            <person name="Schuster L."/>
            <person name="Cowan T.M."/>
            <person name="Smanski M.J."/>
            <person name="Chevrette M.G."/>
            <person name="De Carvalho L.P.S."/>
            <person name="Shen B."/>
        </authorList>
    </citation>
    <scope>NUCLEOTIDE SEQUENCE [LARGE SCALE GENOMIC DNA]</scope>
    <source>
        <strain evidence="1 2">NPDC001390</strain>
    </source>
</reference>
<dbReference type="Proteomes" id="UP001602058">
    <property type="component" value="Unassembled WGS sequence"/>
</dbReference>
<keyword evidence="2" id="KW-1185">Reference proteome</keyword>
<gene>
    <name evidence="1" type="ORF">ACFY1D_14725</name>
</gene>
<comment type="caution">
    <text evidence="1">The sequence shown here is derived from an EMBL/GenBank/DDBJ whole genome shotgun (WGS) entry which is preliminary data.</text>
</comment>
<organism evidence="1 2">
    <name type="scientific">Streptomyces bluensis</name>
    <dbReference type="NCBI Taxonomy" id="33897"/>
    <lineage>
        <taxon>Bacteria</taxon>
        <taxon>Bacillati</taxon>
        <taxon>Actinomycetota</taxon>
        <taxon>Actinomycetes</taxon>
        <taxon>Kitasatosporales</taxon>
        <taxon>Streptomycetaceae</taxon>
        <taxon>Streptomyces</taxon>
    </lineage>
</organism>
<accession>A0ABW6UGV8</accession>